<feature type="transmembrane region" description="Helical" evidence="1">
    <location>
        <begin position="21"/>
        <end position="40"/>
    </location>
</feature>
<keyword evidence="1" id="KW-0812">Transmembrane</keyword>
<feature type="domain" description="HTH LytTR-type" evidence="2">
    <location>
        <begin position="187"/>
        <end position="288"/>
    </location>
</feature>
<dbReference type="EMBL" id="BMFH01000001">
    <property type="protein sequence ID" value="GGD51049.1"/>
    <property type="molecule type" value="Genomic_DNA"/>
</dbReference>
<evidence type="ECO:0000313" key="4">
    <source>
        <dbReference type="Proteomes" id="UP000625780"/>
    </source>
</evidence>
<dbReference type="RefSeq" id="WP_188370266.1">
    <property type="nucleotide sequence ID" value="NZ_BMFH01000001.1"/>
</dbReference>
<evidence type="ECO:0000313" key="3">
    <source>
        <dbReference type="EMBL" id="GGD51049.1"/>
    </source>
</evidence>
<proteinExistence type="predicted"/>
<reference evidence="4" key="1">
    <citation type="journal article" date="2019" name="Int. J. Syst. Evol. Microbiol.">
        <title>The Global Catalogue of Microorganisms (GCM) 10K type strain sequencing project: providing services to taxonomists for standard genome sequencing and annotation.</title>
        <authorList>
            <consortium name="The Broad Institute Genomics Platform"/>
            <consortium name="The Broad Institute Genome Sequencing Center for Infectious Disease"/>
            <person name="Wu L."/>
            <person name="Ma J."/>
        </authorList>
    </citation>
    <scope>NUCLEOTIDE SEQUENCE [LARGE SCALE GENOMIC DNA]</scope>
    <source>
        <strain evidence="4">CGMCC 1.12606</strain>
    </source>
</reference>
<dbReference type="Pfam" id="PF04397">
    <property type="entry name" value="LytTR"/>
    <property type="match status" value="1"/>
</dbReference>
<feature type="transmembrane region" description="Helical" evidence="1">
    <location>
        <begin position="55"/>
        <end position="76"/>
    </location>
</feature>
<protein>
    <recommendedName>
        <fullName evidence="2">HTH LytTR-type domain-containing protein</fullName>
    </recommendedName>
</protein>
<evidence type="ECO:0000256" key="1">
    <source>
        <dbReference type="SAM" id="Phobius"/>
    </source>
</evidence>
<comment type="caution">
    <text evidence="3">The sequence shown here is derived from an EMBL/GenBank/DDBJ whole genome shotgun (WGS) entry which is preliminary data.</text>
</comment>
<feature type="transmembrane region" description="Helical" evidence="1">
    <location>
        <begin position="129"/>
        <end position="148"/>
    </location>
</feature>
<gene>
    <name evidence="3" type="ORF">GCM10011361_17180</name>
</gene>
<feature type="transmembrane region" description="Helical" evidence="1">
    <location>
        <begin position="88"/>
        <end position="109"/>
    </location>
</feature>
<dbReference type="Gene3D" id="2.40.50.1020">
    <property type="entry name" value="LytTr DNA-binding domain"/>
    <property type="match status" value="1"/>
</dbReference>
<dbReference type="InterPro" id="IPR007492">
    <property type="entry name" value="LytTR_DNA-bd_dom"/>
</dbReference>
<accession>A0ABQ1QZD4</accession>
<name>A0ABQ1QZD4_9FLAO</name>
<evidence type="ECO:0000259" key="2">
    <source>
        <dbReference type="SMART" id="SM00850"/>
    </source>
</evidence>
<keyword evidence="4" id="KW-1185">Reference proteome</keyword>
<keyword evidence="1" id="KW-1133">Transmembrane helix</keyword>
<keyword evidence="1" id="KW-0472">Membrane</keyword>
<organism evidence="3 4">
    <name type="scientific">Muriicola marianensis</name>
    <dbReference type="NCBI Taxonomy" id="1324801"/>
    <lineage>
        <taxon>Bacteria</taxon>
        <taxon>Pseudomonadati</taxon>
        <taxon>Bacteroidota</taxon>
        <taxon>Flavobacteriia</taxon>
        <taxon>Flavobacteriales</taxon>
        <taxon>Flavobacteriaceae</taxon>
        <taxon>Muriicola</taxon>
    </lineage>
</organism>
<dbReference type="Proteomes" id="UP000625780">
    <property type="component" value="Unassembled WGS sequence"/>
</dbReference>
<dbReference type="SMART" id="SM00850">
    <property type="entry name" value="LytTR"/>
    <property type="match status" value="1"/>
</dbReference>
<sequence length="289" mass="33778">MISRLKEILNTPYPFYFRGKTLLQFALIIFLLALLFNYFFTPFNVNLDEHKMDYFWISVIHSATPIAVLLIMYPFIHFSPSLDENWTIGKDLLFLSVFLLLIGIGQFLVRDLIYDNPNNWSWGYFREEIGNTFLVGILLVGLIVSVNFNRLNARYIREAQELERSRLGQERQHDNSVIPIETQVKMDKFDLQVEKFLFAKAEGNYLVLHLRDDPAPVKVLKRISITDFEKQVSSFKDIIRTHRSYVVNLAFLLHVKGNAQGFQLSLEHCEARIPVSRTMIPAFEARVRK</sequence>